<reference evidence="1" key="1">
    <citation type="submission" date="2020-04" db="EMBL/GenBank/DDBJ databases">
        <authorList>
            <person name="Chiriac C."/>
            <person name="Salcher M."/>
            <person name="Ghai R."/>
            <person name="Kavagutti S V."/>
        </authorList>
    </citation>
    <scope>NUCLEOTIDE SEQUENCE</scope>
</reference>
<protein>
    <submittedName>
        <fullName evidence="1">Uncharacterized protein</fullName>
    </submittedName>
</protein>
<dbReference type="EMBL" id="LR796659">
    <property type="protein sequence ID" value="CAB4157764.1"/>
    <property type="molecule type" value="Genomic_DNA"/>
</dbReference>
<accession>A0A6J5NRF4</accession>
<evidence type="ECO:0000313" key="1">
    <source>
        <dbReference type="EMBL" id="CAB4157764.1"/>
    </source>
</evidence>
<organism evidence="1">
    <name type="scientific">uncultured Caudovirales phage</name>
    <dbReference type="NCBI Taxonomy" id="2100421"/>
    <lineage>
        <taxon>Viruses</taxon>
        <taxon>Duplodnaviria</taxon>
        <taxon>Heunggongvirae</taxon>
        <taxon>Uroviricota</taxon>
        <taxon>Caudoviricetes</taxon>
        <taxon>Peduoviridae</taxon>
        <taxon>Maltschvirus</taxon>
        <taxon>Maltschvirus maltsch</taxon>
    </lineage>
</organism>
<name>A0A6J5NRF4_9CAUD</name>
<sequence length="213" mass="23867">MAWDLSNYETVDSRIHKFWELYPTGRLETELIAYSEKQYIVKASVWKDLNDAVPSAVDYAEETVGSNPVNRTSALENCATSAIGRVLSDIGLSKIGNRASATEMSKAERVGEQPIIASGGPMARAKATEKQIGFAISMLKEIAQRLEFSYEDVMKWACEEYKCKTLEDFSMKQISHFIADLQKTKQQGESSVFYNLVRAKKGPDYDPWATPSN</sequence>
<gene>
    <name evidence="1" type="ORF">UFOVP688_46</name>
</gene>
<proteinExistence type="predicted"/>